<protein>
    <submittedName>
        <fullName evidence="5">Similar to phosphoglycolate phosphatase, clustered with ubiquinone biosynthesis SAM-dependent O-methyltransferase</fullName>
    </submittedName>
</protein>
<dbReference type="InterPro" id="IPR050155">
    <property type="entry name" value="HAD-like_hydrolase_sf"/>
</dbReference>
<dbReference type="NCBIfam" id="TIGR01509">
    <property type="entry name" value="HAD-SF-IA-v3"/>
    <property type="match status" value="1"/>
</dbReference>
<dbReference type="Pfam" id="PF13419">
    <property type="entry name" value="HAD_2"/>
    <property type="match status" value="1"/>
</dbReference>
<dbReference type="InterPro" id="IPR023214">
    <property type="entry name" value="HAD_sf"/>
</dbReference>
<dbReference type="GO" id="GO:0005829">
    <property type="term" value="C:cytosol"/>
    <property type="evidence" value="ECO:0007669"/>
    <property type="project" value="TreeGrafter"/>
</dbReference>
<evidence type="ECO:0000256" key="3">
    <source>
        <dbReference type="ARBA" id="ARBA00022842"/>
    </source>
</evidence>
<dbReference type="Gene3D" id="3.40.50.1000">
    <property type="entry name" value="HAD superfamily/HAD-like"/>
    <property type="match status" value="1"/>
</dbReference>
<dbReference type="GO" id="GO:0008168">
    <property type="term" value="F:methyltransferase activity"/>
    <property type="evidence" value="ECO:0007669"/>
    <property type="project" value="UniProtKB-KW"/>
</dbReference>
<dbReference type="GO" id="GO:0006281">
    <property type="term" value="P:DNA repair"/>
    <property type="evidence" value="ECO:0007669"/>
    <property type="project" value="TreeGrafter"/>
</dbReference>
<dbReference type="PANTHER" id="PTHR43434">
    <property type="entry name" value="PHOSPHOGLYCOLATE PHOSPHATASE"/>
    <property type="match status" value="1"/>
</dbReference>
<accession>A0A3B0XBR9</accession>
<evidence type="ECO:0000256" key="1">
    <source>
        <dbReference type="ARBA" id="ARBA00022723"/>
    </source>
</evidence>
<evidence type="ECO:0000313" key="5">
    <source>
        <dbReference type="EMBL" id="VAW60437.1"/>
    </source>
</evidence>
<dbReference type="SUPFAM" id="SSF56784">
    <property type="entry name" value="HAD-like"/>
    <property type="match status" value="1"/>
</dbReference>
<dbReference type="GO" id="GO:0046872">
    <property type="term" value="F:metal ion binding"/>
    <property type="evidence" value="ECO:0007669"/>
    <property type="project" value="UniProtKB-KW"/>
</dbReference>
<keyword evidence="2" id="KW-0378">Hydrolase</keyword>
<reference evidence="5" key="1">
    <citation type="submission" date="2018-06" db="EMBL/GenBank/DDBJ databases">
        <authorList>
            <person name="Zhirakovskaya E."/>
        </authorList>
    </citation>
    <scope>NUCLEOTIDE SEQUENCE</scope>
</reference>
<evidence type="ECO:0000256" key="2">
    <source>
        <dbReference type="ARBA" id="ARBA00022801"/>
    </source>
</evidence>
<dbReference type="PANTHER" id="PTHR43434:SF23">
    <property type="entry name" value="PHOSPHOGLYCOLATE PHOSPHATASE"/>
    <property type="match status" value="1"/>
</dbReference>
<dbReference type="GO" id="GO:0008967">
    <property type="term" value="F:phosphoglycolate phosphatase activity"/>
    <property type="evidence" value="ECO:0007669"/>
    <property type="project" value="TreeGrafter"/>
</dbReference>
<organism evidence="5">
    <name type="scientific">hydrothermal vent metagenome</name>
    <dbReference type="NCBI Taxonomy" id="652676"/>
    <lineage>
        <taxon>unclassified sequences</taxon>
        <taxon>metagenomes</taxon>
        <taxon>ecological metagenomes</taxon>
    </lineage>
</organism>
<dbReference type="Gene3D" id="1.10.150.240">
    <property type="entry name" value="Putative phosphatase, domain 2"/>
    <property type="match status" value="1"/>
</dbReference>
<name>A0A3B0XBR9_9ZZZZ</name>
<dbReference type="SFLD" id="SFLDS00003">
    <property type="entry name" value="Haloacid_Dehalogenase"/>
    <property type="match status" value="1"/>
</dbReference>
<dbReference type="SFLD" id="SFLDG01129">
    <property type="entry name" value="C1.5:_HAD__Beta-PGM__Phosphata"/>
    <property type="match status" value="1"/>
</dbReference>
<evidence type="ECO:0000256" key="4">
    <source>
        <dbReference type="ARBA" id="ARBA00023277"/>
    </source>
</evidence>
<dbReference type="InterPro" id="IPR041492">
    <property type="entry name" value="HAD_2"/>
</dbReference>
<keyword evidence="5" id="KW-0830">Ubiquinone</keyword>
<keyword evidence="1" id="KW-0479">Metal-binding</keyword>
<sequence length="219" mass="24214">MHKINTVLFDLDGTLIDTAPDMANALNILLAEEGCATLNFTTIRPSVSNGSAALVQLGFPDLKDDAIIERLKKRYLEIYENQLCIDSVLFPGMAQLLEHIENQQMNWGVVTNKPGWLTDPLMQQIGLAKRAACIISGDTTKNRKPHPEPMYLACKQSRSQPQNCIYIGDALRDIQAGNNAGMRTVVANYGYIDKSENIGEWGADFVIETPFEIAELITG</sequence>
<dbReference type="EMBL" id="UOFH01000145">
    <property type="protein sequence ID" value="VAW60437.1"/>
    <property type="molecule type" value="Genomic_DNA"/>
</dbReference>
<dbReference type="InterPro" id="IPR023198">
    <property type="entry name" value="PGP-like_dom2"/>
</dbReference>
<keyword evidence="5" id="KW-0489">Methyltransferase</keyword>
<dbReference type="NCBIfam" id="TIGR01549">
    <property type="entry name" value="HAD-SF-IA-v1"/>
    <property type="match status" value="1"/>
</dbReference>
<dbReference type="InterPro" id="IPR036412">
    <property type="entry name" value="HAD-like_sf"/>
</dbReference>
<dbReference type="InterPro" id="IPR006439">
    <property type="entry name" value="HAD-SF_hydro_IA"/>
</dbReference>
<dbReference type="AlphaFoldDB" id="A0A3B0XBR9"/>
<keyword evidence="3" id="KW-0460">Magnesium</keyword>
<keyword evidence="5" id="KW-0808">Transferase</keyword>
<proteinExistence type="predicted"/>
<dbReference type="GO" id="GO:0032259">
    <property type="term" value="P:methylation"/>
    <property type="evidence" value="ECO:0007669"/>
    <property type="project" value="UniProtKB-KW"/>
</dbReference>
<keyword evidence="4" id="KW-0119">Carbohydrate metabolism</keyword>
<dbReference type="FunFam" id="3.40.50.1000:FF:000022">
    <property type="entry name" value="Phosphoglycolate phosphatase"/>
    <property type="match status" value="1"/>
</dbReference>
<dbReference type="SFLD" id="SFLDG01135">
    <property type="entry name" value="C1.5.6:_HAD__Beta-PGM__Phospha"/>
    <property type="match status" value="1"/>
</dbReference>
<gene>
    <name evidence="5" type="ORF">MNBD_GAMMA08-2094</name>
</gene>